<dbReference type="InterPro" id="IPR052716">
    <property type="entry name" value="MOSC_domain"/>
</dbReference>
<keyword evidence="3" id="KW-1185">Reference proteome</keyword>
<evidence type="ECO:0000313" key="3">
    <source>
        <dbReference type="Proteomes" id="UP000034491"/>
    </source>
</evidence>
<proteinExistence type="predicted"/>
<dbReference type="PANTHER" id="PTHR36930">
    <property type="entry name" value="METAL-SULFUR CLUSTER BIOSYNTHESIS PROTEINS YUAD-RELATED"/>
    <property type="match status" value="1"/>
</dbReference>
<dbReference type="OrthoDB" id="9786134at2"/>
<accession>A0A0M2RFF0</accession>
<dbReference type="PATRIC" id="fig|1549748.8.peg.1171"/>
<dbReference type="GO" id="GO:0030170">
    <property type="term" value="F:pyridoxal phosphate binding"/>
    <property type="evidence" value="ECO:0007669"/>
    <property type="project" value="InterPro"/>
</dbReference>
<dbReference type="SUPFAM" id="SSF50800">
    <property type="entry name" value="PK beta-barrel domain-like"/>
    <property type="match status" value="1"/>
</dbReference>
<evidence type="ECO:0000259" key="1">
    <source>
        <dbReference type="PROSITE" id="PS51340"/>
    </source>
</evidence>
<dbReference type="InterPro" id="IPR005302">
    <property type="entry name" value="MoCF_Sase_C"/>
</dbReference>
<dbReference type="GO" id="GO:0030151">
    <property type="term" value="F:molybdenum ion binding"/>
    <property type="evidence" value="ECO:0007669"/>
    <property type="project" value="InterPro"/>
</dbReference>
<reference evidence="2 3" key="1">
    <citation type="submission" date="2015-03" db="EMBL/GenBank/DDBJ databases">
        <title>Genome sequence of Kiloniella sp. P1-1, isolated from the gut microflora of Pacific white shrimp, Penaeus vannamei.</title>
        <authorList>
            <person name="Shao Z."/>
            <person name="Wang L."/>
            <person name="Li X."/>
        </authorList>
    </citation>
    <scope>NUCLEOTIDE SEQUENCE [LARGE SCALE GENOMIC DNA]</scope>
    <source>
        <strain evidence="2 3">P1-1</strain>
    </source>
</reference>
<dbReference type="Proteomes" id="UP000034491">
    <property type="component" value="Unassembled WGS sequence"/>
</dbReference>
<dbReference type="Gene3D" id="2.40.33.20">
    <property type="entry name" value="PK beta-barrel domain-like"/>
    <property type="match status" value="1"/>
</dbReference>
<dbReference type="STRING" id="1549748.WH95_02880"/>
<dbReference type="InterPro" id="IPR011037">
    <property type="entry name" value="Pyrv_Knase-like_insert_dom_sf"/>
</dbReference>
<gene>
    <name evidence="2" type="ORF">WH95_02880</name>
</gene>
<evidence type="ECO:0000313" key="2">
    <source>
        <dbReference type="EMBL" id="KKJ78273.1"/>
    </source>
</evidence>
<sequence>MSLTKPTVIATSLCSEHRFSKQTTDVLELIAGQGIKGDAHCGVTVKHRSRVAKGPSTPNLRQVHLIHSELHAELLAAGFKVGPGVMGENITTQGIDLLKLPVGTILRLGTEAVIWVTGLRNPCKQLDDYQAGLTQAVLERDENNNLVRKAGVMAVVLEGGIVQAGDRIIVELPPLPHKPLERV</sequence>
<dbReference type="GO" id="GO:0003824">
    <property type="term" value="F:catalytic activity"/>
    <property type="evidence" value="ECO:0007669"/>
    <property type="project" value="InterPro"/>
</dbReference>
<dbReference type="Pfam" id="PF03473">
    <property type="entry name" value="MOSC"/>
    <property type="match status" value="1"/>
</dbReference>
<dbReference type="AlphaFoldDB" id="A0A0M2RFF0"/>
<comment type="caution">
    <text evidence="2">The sequence shown here is derived from an EMBL/GenBank/DDBJ whole genome shotgun (WGS) entry which is preliminary data.</text>
</comment>
<dbReference type="RefSeq" id="WP_046502674.1">
    <property type="nucleotide sequence ID" value="NZ_LANI01000002.1"/>
</dbReference>
<protein>
    <submittedName>
        <fullName evidence="2">Molybdenum cofactor biosysynthesis protein</fullName>
    </submittedName>
</protein>
<name>A0A0M2RFF0_9PROT</name>
<feature type="domain" description="MOSC" evidence="1">
    <location>
        <begin position="22"/>
        <end position="171"/>
    </location>
</feature>
<dbReference type="PANTHER" id="PTHR36930:SF1">
    <property type="entry name" value="MOSC DOMAIN-CONTAINING PROTEIN"/>
    <property type="match status" value="1"/>
</dbReference>
<dbReference type="EMBL" id="LANI01000002">
    <property type="protein sequence ID" value="KKJ78273.1"/>
    <property type="molecule type" value="Genomic_DNA"/>
</dbReference>
<dbReference type="PROSITE" id="PS51340">
    <property type="entry name" value="MOSC"/>
    <property type="match status" value="1"/>
</dbReference>
<organism evidence="2 3">
    <name type="scientific">Kiloniella litopenaei</name>
    <dbReference type="NCBI Taxonomy" id="1549748"/>
    <lineage>
        <taxon>Bacteria</taxon>
        <taxon>Pseudomonadati</taxon>
        <taxon>Pseudomonadota</taxon>
        <taxon>Alphaproteobacteria</taxon>
        <taxon>Rhodospirillales</taxon>
        <taxon>Kiloniellaceae</taxon>
        <taxon>Kiloniella</taxon>
    </lineage>
</organism>